<sequence length="162" mass="18943">MRSLSVFLFVLFLNVPLFGQEPPTKLPDFEFMKYDSSTFSQKQLNPKKQTLIIFFDATCGHCQEAMKKVNARYDELKQLNLLLISMDVEKSVKMFLTAYGPKMLNNDKVTVLMDSKYEFVPLFHPKQYPSLYLYGKNKDLLMYANNDEKINDLFNLIAKNQK</sequence>
<name>A0ABW4II70_9SPHI</name>
<evidence type="ECO:0000256" key="1">
    <source>
        <dbReference type="SAM" id="SignalP"/>
    </source>
</evidence>
<feature type="signal peptide" evidence="1">
    <location>
        <begin position="1"/>
        <end position="19"/>
    </location>
</feature>
<accession>A0ABW4II70</accession>
<dbReference type="Pfam" id="PF00578">
    <property type="entry name" value="AhpC-TSA"/>
    <property type="match status" value="1"/>
</dbReference>
<feature type="domain" description="Thioredoxin" evidence="2">
    <location>
        <begin position="20"/>
        <end position="162"/>
    </location>
</feature>
<protein>
    <submittedName>
        <fullName evidence="3">TlpA family protein disulfide reductase</fullName>
    </submittedName>
</protein>
<evidence type="ECO:0000313" key="3">
    <source>
        <dbReference type="EMBL" id="MFD1631928.1"/>
    </source>
</evidence>
<feature type="chain" id="PRO_5046087039" evidence="1">
    <location>
        <begin position="20"/>
        <end position="162"/>
    </location>
</feature>
<dbReference type="InterPro" id="IPR000866">
    <property type="entry name" value="AhpC/TSA"/>
</dbReference>
<proteinExistence type="predicted"/>
<dbReference type="RefSeq" id="WP_379664250.1">
    <property type="nucleotide sequence ID" value="NZ_JBHUDG010000051.1"/>
</dbReference>
<reference evidence="4" key="1">
    <citation type="journal article" date="2019" name="Int. J. Syst. Evol. Microbiol.">
        <title>The Global Catalogue of Microorganisms (GCM) 10K type strain sequencing project: providing services to taxonomists for standard genome sequencing and annotation.</title>
        <authorList>
            <consortium name="The Broad Institute Genomics Platform"/>
            <consortium name="The Broad Institute Genome Sequencing Center for Infectious Disease"/>
            <person name="Wu L."/>
            <person name="Ma J."/>
        </authorList>
    </citation>
    <scope>NUCLEOTIDE SEQUENCE [LARGE SCALE GENOMIC DNA]</scope>
    <source>
        <strain evidence="4">CCUG 53762</strain>
    </source>
</reference>
<keyword evidence="4" id="KW-1185">Reference proteome</keyword>
<dbReference type="InterPro" id="IPR036249">
    <property type="entry name" value="Thioredoxin-like_sf"/>
</dbReference>
<dbReference type="PROSITE" id="PS51352">
    <property type="entry name" value="THIOREDOXIN_2"/>
    <property type="match status" value="1"/>
</dbReference>
<dbReference type="EMBL" id="JBHUDG010000051">
    <property type="protein sequence ID" value="MFD1631928.1"/>
    <property type="molecule type" value="Genomic_DNA"/>
</dbReference>
<evidence type="ECO:0000313" key="4">
    <source>
        <dbReference type="Proteomes" id="UP001597118"/>
    </source>
</evidence>
<dbReference type="SUPFAM" id="SSF52833">
    <property type="entry name" value="Thioredoxin-like"/>
    <property type="match status" value="1"/>
</dbReference>
<keyword evidence="1" id="KW-0732">Signal</keyword>
<organism evidence="3 4">
    <name type="scientific">Pseudopedobacter beijingensis</name>
    <dbReference type="NCBI Taxonomy" id="1207056"/>
    <lineage>
        <taxon>Bacteria</taxon>
        <taxon>Pseudomonadati</taxon>
        <taxon>Bacteroidota</taxon>
        <taxon>Sphingobacteriia</taxon>
        <taxon>Sphingobacteriales</taxon>
        <taxon>Sphingobacteriaceae</taxon>
        <taxon>Pseudopedobacter</taxon>
    </lineage>
</organism>
<dbReference type="InterPro" id="IPR013766">
    <property type="entry name" value="Thioredoxin_domain"/>
</dbReference>
<gene>
    <name evidence="3" type="ORF">ACFSAH_18800</name>
</gene>
<comment type="caution">
    <text evidence="3">The sequence shown here is derived from an EMBL/GenBank/DDBJ whole genome shotgun (WGS) entry which is preliminary data.</text>
</comment>
<dbReference type="Proteomes" id="UP001597118">
    <property type="component" value="Unassembled WGS sequence"/>
</dbReference>
<dbReference type="Gene3D" id="3.40.30.10">
    <property type="entry name" value="Glutaredoxin"/>
    <property type="match status" value="1"/>
</dbReference>
<evidence type="ECO:0000259" key="2">
    <source>
        <dbReference type="PROSITE" id="PS51352"/>
    </source>
</evidence>